<feature type="transmembrane region" description="Helical" evidence="12">
    <location>
        <begin position="32"/>
        <end position="52"/>
    </location>
</feature>
<feature type="domain" description="Ion transport" evidence="13">
    <location>
        <begin position="29"/>
        <end position="240"/>
    </location>
</feature>
<dbReference type="PANTHER" id="PTHR11537:SF254">
    <property type="entry name" value="POTASSIUM VOLTAGE-GATED CHANNEL PROTEIN SHAB"/>
    <property type="match status" value="1"/>
</dbReference>
<name>A0A1F6GUK2_9PROT</name>
<feature type="transmembrane region" description="Helical" evidence="12">
    <location>
        <begin position="92"/>
        <end position="119"/>
    </location>
</feature>
<comment type="caution">
    <text evidence="14">The sequence shown here is derived from an EMBL/GenBank/DDBJ whole genome shotgun (WGS) entry which is preliminary data.</text>
</comment>
<dbReference type="InterPro" id="IPR027359">
    <property type="entry name" value="Volt_channel_dom_sf"/>
</dbReference>
<dbReference type="Gene3D" id="1.10.287.70">
    <property type="match status" value="1"/>
</dbReference>
<keyword evidence="9" id="KW-0406">Ion transport</keyword>
<dbReference type="GO" id="GO:0005249">
    <property type="term" value="F:voltage-gated potassium channel activity"/>
    <property type="evidence" value="ECO:0007669"/>
    <property type="project" value="InterPro"/>
</dbReference>
<evidence type="ECO:0000259" key="13">
    <source>
        <dbReference type="Pfam" id="PF00520"/>
    </source>
</evidence>
<proteinExistence type="predicted"/>
<dbReference type="SUPFAM" id="SSF81324">
    <property type="entry name" value="Voltage-gated potassium channels"/>
    <property type="match status" value="1"/>
</dbReference>
<keyword evidence="8 12" id="KW-1133">Transmembrane helix</keyword>
<organism evidence="14 15">
    <name type="scientific">Candidatus Lambdaproteobacteria bacterium RIFOXYD2_FULL_56_26</name>
    <dbReference type="NCBI Taxonomy" id="1817773"/>
    <lineage>
        <taxon>Bacteria</taxon>
        <taxon>Pseudomonadati</taxon>
        <taxon>Pseudomonadota</taxon>
        <taxon>Candidatus Lambdaproteobacteria</taxon>
    </lineage>
</organism>
<evidence type="ECO:0000256" key="1">
    <source>
        <dbReference type="ARBA" id="ARBA00004141"/>
    </source>
</evidence>
<dbReference type="InterPro" id="IPR028325">
    <property type="entry name" value="VG_K_chnl"/>
</dbReference>
<dbReference type="PANTHER" id="PTHR11537">
    <property type="entry name" value="VOLTAGE-GATED POTASSIUM CHANNEL"/>
    <property type="match status" value="1"/>
</dbReference>
<evidence type="ECO:0000256" key="3">
    <source>
        <dbReference type="ARBA" id="ARBA00022538"/>
    </source>
</evidence>
<feature type="transmembrane region" description="Helical" evidence="12">
    <location>
        <begin position="213"/>
        <end position="235"/>
    </location>
</feature>
<sequence>METKHQFKGLREELRKIVFEADTVAGKRFDELLILAILASVAVVLLDSVAWVRADWGEGIQGDEWLFTLLFSAEYLLRLYTVRHPWRYVFSFYGLIDLAAILPSFIALLVPGTQYLLVIRMLRVVRLFRILKLTQHLAEAQLLAQALKASKRKIQVFLLTVSILVVLLGALMYMIEGEENGYSSIPKAMYWAVVTLTTVGYGDISPKTPLGQALASFVMILGYAIIAVPTGIVTAEISQARIGKPSTRSCRKCNQERHDQDARFCKYCGTAFEQTG</sequence>
<keyword evidence="3" id="KW-0633">Potassium transport</keyword>
<keyword evidence="4 12" id="KW-0812">Transmembrane</keyword>
<dbReference type="PRINTS" id="PR00169">
    <property type="entry name" value="KCHANNEL"/>
</dbReference>
<evidence type="ECO:0000313" key="15">
    <source>
        <dbReference type="Proteomes" id="UP000177583"/>
    </source>
</evidence>
<dbReference type="Proteomes" id="UP000177583">
    <property type="component" value="Unassembled WGS sequence"/>
</dbReference>
<evidence type="ECO:0000256" key="7">
    <source>
        <dbReference type="ARBA" id="ARBA00022958"/>
    </source>
</evidence>
<feature type="transmembrane region" description="Helical" evidence="12">
    <location>
        <begin position="156"/>
        <end position="175"/>
    </location>
</feature>
<dbReference type="GO" id="GO:0001508">
    <property type="term" value="P:action potential"/>
    <property type="evidence" value="ECO:0007669"/>
    <property type="project" value="TreeGrafter"/>
</dbReference>
<evidence type="ECO:0000256" key="9">
    <source>
        <dbReference type="ARBA" id="ARBA00023065"/>
    </source>
</evidence>
<keyword evidence="2" id="KW-0813">Transport</keyword>
<dbReference type="Gene3D" id="1.20.120.350">
    <property type="entry name" value="Voltage-gated potassium channels. Chain C"/>
    <property type="match status" value="1"/>
</dbReference>
<dbReference type="EMBL" id="MFNF01000029">
    <property type="protein sequence ID" value="OGH01729.1"/>
    <property type="molecule type" value="Genomic_DNA"/>
</dbReference>
<protein>
    <submittedName>
        <fullName evidence="14">Ion transporter</fullName>
    </submittedName>
</protein>
<comment type="subcellular location">
    <subcellularLocation>
        <location evidence="1">Membrane</location>
        <topology evidence="1">Multi-pass membrane protein</topology>
    </subcellularLocation>
</comment>
<dbReference type="InterPro" id="IPR005821">
    <property type="entry name" value="Ion_trans_dom"/>
</dbReference>
<evidence type="ECO:0000256" key="8">
    <source>
        <dbReference type="ARBA" id="ARBA00022989"/>
    </source>
</evidence>
<keyword evidence="6" id="KW-0851">Voltage-gated channel</keyword>
<evidence type="ECO:0000256" key="12">
    <source>
        <dbReference type="SAM" id="Phobius"/>
    </source>
</evidence>
<evidence type="ECO:0000256" key="6">
    <source>
        <dbReference type="ARBA" id="ARBA00022882"/>
    </source>
</evidence>
<dbReference type="AlphaFoldDB" id="A0A1F6GUK2"/>
<keyword evidence="11" id="KW-0407">Ion channel</keyword>
<evidence type="ECO:0000256" key="10">
    <source>
        <dbReference type="ARBA" id="ARBA00023136"/>
    </source>
</evidence>
<evidence type="ECO:0000313" key="14">
    <source>
        <dbReference type="EMBL" id="OGH01729.1"/>
    </source>
</evidence>
<evidence type="ECO:0000256" key="4">
    <source>
        <dbReference type="ARBA" id="ARBA00022692"/>
    </source>
</evidence>
<keyword evidence="7" id="KW-0630">Potassium</keyword>
<gene>
    <name evidence="14" type="ORF">A2557_09140</name>
</gene>
<dbReference type="Pfam" id="PF00520">
    <property type="entry name" value="Ion_trans"/>
    <property type="match status" value="1"/>
</dbReference>
<reference evidence="14 15" key="1">
    <citation type="journal article" date="2016" name="Nat. Commun.">
        <title>Thousands of microbial genomes shed light on interconnected biogeochemical processes in an aquifer system.</title>
        <authorList>
            <person name="Anantharaman K."/>
            <person name="Brown C.T."/>
            <person name="Hug L.A."/>
            <person name="Sharon I."/>
            <person name="Castelle C.J."/>
            <person name="Probst A.J."/>
            <person name="Thomas B.C."/>
            <person name="Singh A."/>
            <person name="Wilkins M.J."/>
            <person name="Karaoz U."/>
            <person name="Brodie E.L."/>
            <person name="Williams K.H."/>
            <person name="Hubbard S.S."/>
            <person name="Banfield J.F."/>
        </authorList>
    </citation>
    <scope>NUCLEOTIDE SEQUENCE [LARGE SCALE GENOMIC DNA]</scope>
</reference>
<evidence type="ECO:0000256" key="11">
    <source>
        <dbReference type="ARBA" id="ARBA00023303"/>
    </source>
</evidence>
<keyword evidence="5" id="KW-0631">Potassium channel</keyword>
<keyword evidence="10 12" id="KW-0472">Membrane</keyword>
<accession>A0A1F6GUK2</accession>
<dbReference type="GO" id="GO:0008076">
    <property type="term" value="C:voltage-gated potassium channel complex"/>
    <property type="evidence" value="ECO:0007669"/>
    <property type="project" value="InterPro"/>
</dbReference>
<evidence type="ECO:0000256" key="2">
    <source>
        <dbReference type="ARBA" id="ARBA00022448"/>
    </source>
</evidence>
<evidence type="ECO:0000256" key="5">
    <source>
        <dbReference type="ARBA" id="ARBA00022826"/>
    </source>
</evidence>